<dbReference type="EMBL" id="CP020925">
    <property type="protein sequence ID" value="ATP21009.1"/>
    <property type="molecule type" value="Genomic_DNA"/>
</dbReference>
<proteinExistence type="predicted"/>
<reference evidence="3 6" key="3">
    <citation type="submission" date="2020-07" db="EMBL/GenBank/DDBJ databases">
        <title>Whole genome sequence of Sphingobium yanoikuyae A3.</title>
        <authorList>
            <person name="Han S.-S."/>
        </authorList>
    </citation>
    <scope>NUCLEOTIDE SEQUENCE [LARGE SCALE GENOMIC DNA]</scope>
    <source>
        <strain evidence="3 6">A3</strain>
    </source>
</reference>
<name>A0A085K2I9_SPHYA</name>
<protein>
    <submittedName>
        <fullName evidence="2">Uncharacterized protein</fullName>
    </submittedName>
</protein>
<evidence type="ECO:0000313" key="2">
    <source>
        <dbReference type="EMBL" id="OAH41008.1"/>
    </source>
</evidence>
<dbReference type="Proteomes" id="UP000077262">
    <property type="component" value="Unassembled WGS sequence"/>
</dbReference>
<evidence type="ECO:0000313" key="5">
    <source>
        <dbReference type="Proteomes" id="UP000077262"/>
    </source>
</evidence>
<dbReference type="RefSeq" id="WP_004210842.1">
    <property type="nucleotide sequence ID" value="NZ_CAIGKD010000009.1"/>
</dbReference>
<dbReference type="OrthoDB" id="8255031at2"/>
<reference evidence="1 4" key="2">
    <citation type="submission" date="2017-04" db="EMBL/GenBank/DDBJ databases">
        <title>Characterization, genome and methylation analysis of a phthalic acid esters degrading strain Sphingobium yanoikuyae SHJ.</title>
        <authorList>
            <person name="Feng L."/>
        </authorList>
    </citation>
    <scope>NUCLEOTIDE SEQUENCE [LARGE SCALE GENOMIC DNA]</scope>
    <source>
        <strain evidence="1 4">SHJ</strain>
    </source>
</reference>
<dbReference type="Proteomes" id="UP000037029">
    <property type="component" value="Chromosome"/>
</dbReference>
<dbReference type="PATRIC" id="fig|13690.11.peg.3568"/>
<organism evidence="2 5">
    <name type="scientific">Sphingobium yanoikuyae</name>
    <name type="common">Sphingomonas yanoikuyae</name>
    <dbReference type="NCBI Taxonomy" id="13690"/>
    <lineage>
        <taxon>Bacteria</taxon>
        <taxon>Pseudomonadati</taxon>
        <taxon>Pseudomonadota</taxon>
        <taxon>Alphaproteobacteria</taxon>
        <taxon>Sphingomonadales</taxon>
        <taxon>Sphingomonadaceae</taxon>
        <taxon>Sphingobium</taxon>
    </lineage>
</organism>
<evidence type="ECO:0000313" key="3">
    <source>
        <dbReference type="EMBL" id="QNG46813.1"/>
    </source>
</evidence>
<dbReference type="EMBL" id="LSTR01000061">
    <property type="protein sequence ID" value="OAH41008.1"/>
    <property type="molecule type" value="Genomic_DNA"/>
</dbReference>
<dbReference type="AlphaFoldDB" id="A0A085K2I9"/>
<evidence type="ECO:0000313" key="4">
    <source>
        <dbReference type="Proteomes" id="UP000037029"/>
    </source>
</evidence>
<reference evidence="2 5" key="1">
    <citation type="submission" date="2016-02" db="EMBL/GenBank/DDBJ databases">
        <authorList>
            <person name="Wen L."/>
            <person name="He K."/>
            <person name="Yang H."/>
        </authorList>
    </citation>
    <scope>NUCLEOTIDE SEQUENCE [LARGE SCALE GENOMIC DNA]</scope>
    <source>
        <strain evidence="2 5">CD09_2</strain>
    </source>
</reference>
<evidence type="ECO:0000313" key="6">
    <source>
        <dbReference type="Proteomes" id="UP000515377"/>
    </source>
</evidence>
<gene>
    <name evidence="2" type="ORF">AX777_25355</name>
    <name evidence="1" type="ORF">BV87_23210</name>
    <name evidence="3" type="ORF">H3V42_03960</name>
</gene>
<dbReference type="Proteomes" id="UP000515377">
    <property type="component" value="Chromosome"/>
</dbReference>
<dbReference type="EMBL" id="CP060122">
    <property type="protein sequence ID" value="QNG46813.1"/>
    <property type="molecule type" value="Genomic_DNA"/>
</dbReference>
<evidence type="ECO:0000313" key="1">
    <source>
        <dbReference type="EMBL" id="ATP21009.1"/>
    </source>
</evidence>
<accession>A0A085K2I9</accession>
<sequence>MMIVTITIWPGGDETTAFDIAQMKIENESRLADVSDYTARIVQCENRRLGVQGMDTRVGISSHPRRDGPWALLKRILDRLDLPS</sequence>